<dbReference type="EC" id="2.3.1.-" evidence="2"/>
<keyword evidence="3" id="KW-1185">Reference proteome</keyword>
<evidence type="ECO:0000313" key="2">
    <source>
        <dbReference type="EMBL" id="MFC7242259.1"/>
    </source>
</evidence>
<feature type="domain" description="N-acetyltransferase" evidence="1">
    <location>
        <begin position="2"/>
        <end position="202"/>
    </location>
</feature>
<accession>A0ABW2GTJ8</accession>
<keyword evidence="2" id="KW-0012">Acyltransferase</keyword>
<reference evidence="3" key="1">
    <citation type="journal article" date="2019" name="Int. J. Syst. Evol. Microbiol.">
        <title>The Global Catalogue of Microorganisms (GCM) 10K type strain sequencing project: providing services to taxonomists for standard genome sequencing and annotation.</title>
        <authorList>
            <consortium name="The Broad Institute Genomics Platform"/>
            <consortium name="The Broad Institute Genome Sequencing Center for Infectious Disease"/>
            <person name="Wu L."/>
            <person name="Ma J."/>
        </authorList>
    </citation>
    <scope>NUCLEOTIDE SEQUENCE [LARGE SCALE GENOMIC DNA]</scope>
    <source>
        <strain evidence="3">CGMCC 1.9106</strain>
    </source>
</reference>
<dbReference type="InterPro" id="IPR000182">
    <property type="entry name" value="GNAT_dom"/>
</dbReference>
<dbReference type="InterPro" id="IPR016181">
    <property type="entry name" value="Acyl_CoA_acyltransferase"/>
</dbReference>
<name>A0ABW2GTJ8_9ACTN</name>
<evidence type="ECO:0000259" key="1">
    <source>
        <dbReference type="PROSITE" id="PS51186"/>
    </source>
</evidence>
<dbReference type="SUPFAM" id="SSF55729">
    <property type="entry name" value="Acyl-CoA N-acyltransferases (Nat)"/>
    <property type="match status" value="1"/>
</dbReference>
<gene>
    <name evidence="2" type="ORF">ACFQO7_07170</name>
</gene>
<dbReference type="PROSITE" id="PS51186">
    <property type="entry name" value="GNAT"/>
    <property type="match status" value="1"/>
</dbReference>
<dbReference type="PANTHER" id="PTHR13170">
    <property type="entry name" value="O-GLCNACASE"/>
    <property type="match status" value="1"/>
</dbReference>
<protein>
    <submittedName>
        <fullName evidence="2">GNAT family N-acetyltransferase</fullName>
        <ecNumber evidence="2">2.3.1.-</ecNumber>
    </submittedName>
</protein>
<evidence type="ECO:0000313" key="3">
    <source>
        <dbReference type="Proteomes" id="UP001596392"/>
    </source>
</evidence>
<proteinExistence type="predicted"/>
<dbReference type="GO" id="GO:0016746">
    <property type="term" value="F:acyltransferase activity"/>
    <property type="evidence" value="ECO:0007669"/>
    <property type="project" value="UniProtKB-KW"/>
</dbReference>
<dbReference type="Proteomes" id="UP001596392">
    <property type="component" value="Unassembled WGS sequence"/>
</dbReference>
<dbReference type="Pfam" id="PF00583">
    <property type="entry name" value="Acetyltransf_1"/>
    <property type="match status" value="1"/>
</dbReference>
<comment type="caution">
    <text evidence="2">The sequence shown here is derived from an EMBL/GenBank/DDBJ whole genome shotgun (WGS) entry which is preliminary data.</text>
</comment>
<keyword evidence="2" id="KW-0808">Transferase</keyword>
<sequence>MTIIRPYRPIDHAAVHDICLRTAHRGGDARPHFRDPGILPEIFALPYTRLEPQLAFVLADADDRAVGYVLATGDTAAFAARFRDEWLPRVSGRYPAPDGTDPRDGDEALRRLLHSPEHMLVPALAPYPAHLHMGMLPEHRRQGHGRALLGRLVIALQEAGVPALHLGVATANTAALAFYRRTGLHDIDVPDAGPVTYLGRRI</sequence>
<dbReference type="CDD" id="cd04301">
    <property type="entry name" value="NAT_SF"/>
    <property type="match status" value="1"/>
</dbReference>
<dbReference type="InterPro" id="IPR051822">
    <property type="entry name" value="Glycosyl_Hydrolase_84"/>
</dbReference>
<dbReference type="EMBL" id="JBHTAC010000005">
    <property type="protein sequence ID" value="MFC7242259.1"/>
    <property type="molecule type" value="Genomic_DNA"/>
</dbReference>
<dbReference type="RefSeq" id="WP_376805682.1">
    <property type="nucleotide sequence ID" value="NZ_JBHTAC010000005.1"/>
</dbReference>
<dbReference type="PANTHER" id="PTHR13170:SF16">
    <property type="entry name" value="PROTEIN O-GLCNACASE"/>
    <property type="match status" value="1"/>
</dbReference>
<organism evidence="2 3">
    <name type="scientific">Catellatospora aurea</name>
    <dbReference type="NCBI Taxonomy" id="1337874"/>
    <lineage>
        <taxon>Bacteria</taxon>
        <taxon>Bacillati</taxon>
        <taxon>Actinomycetota</taxon>
        <taxon>Actinomycetes</taxon>
        <taxon>Micromonosporales</taxon>
        <taxon>Micromonosporaceae</taxon>
        <taxon>Catellatospora</taxon>
    </lineage>
</organism>
<dbReference type="Gene3D" id="3.40.630.30">
    <property type="match status" value="1"/>
</dbReference>